<dbReference type="AlphaFoldDB" id="A0A314LCB1"/>
<name>A0A314LCB1_NICAT</name>
<evidence type="ECO:0008006" key="4">
    <source>
        <dbReference type="Google" id="ProtNLM"/>
    </source>
</evidence>
<organism evidence="2 3">
    <name type="scientific">Nicotiana attenuata</name>
    <name type="common">Coyote tobacco</name>
    <dbReference type="NCBI Taxonomy" id="49451"/>
    <lineage>
        <taxon>Eukaryota</taxon>
        <taxon>Viridiplantae</taxon>
        <taxon>Streptophyta</taxon>
        <taxon>Embryophyta</taxon>
        <taxon>Tracheophyta</taxon>
        <taxon>Spermatophyta</taxon>
        <taxon>Magnoliopsida</taxon>
        <taxon>eudicotyledons</taxon>
        <taxon>Gunneridae</taxon>
        <taxon>Pentapetalae</taxon>
        <taxon>asterids</taxon>
        <taxon>lamiids</taxon>
        <taxon>Solanales</taxon>
        <taxon>Solanaceae</taxon>
        <taxon>Nicotianoideae</taxon>
        <taxon>Nicotianeae</taxon>
        <taxon>Nicotiana</taxon>
    </lineage>
</organism>
<evidence type="ECO:0000256" key="1">
    <source>
        <dbReference type="SAM" id="MobiDB-lite"/>
    </source>
</evidence>
<accession>A0A314LCB1</accession>
<gene>
    <name evidence="2" type="ORF">A4A49_25332</name>
</gene>
<evidence type="ECO:0000313" key="3">
    <source>
        <dbReference type="Proteomes" id="UP000187609"/>
    </source>
</evidence>
<protein>
    <recommendedName>
        <fullName evidence="4">Retrotransposon gag domain-containing protein</fullName>
    </recommendedName>
</protein>
<dbReference type="Proteomes" id="UP000187609">
    <property type="component" value="Unassembled WGS sequence"/>
</dbReference>
<keyword evidence="3" id="KW-1185">Reference proteome</keyword>
<sequence>MADQKLKGIEDSIKKLDAQVQQLTTGIIFVSTRVDKIDKTQAQNAETQRKLELILQQLMKDRAPETPSPTIGSSYAQRVSLSIEGATSGGSVRQPAQSTAPLTPPSASDARGIAFPPAPVQRNPQPPILPTPVGTTEAGNQHLQITTAEGPKGKLMFPELDGTNPRAWIRICDRYFKIYKVPDHQKMTYIAMHLKDKVDNWFDAYIINRGGIVEWPLFCMDICRRFGHIRPLDIIDEFSKLRQEGSIEG</sequence>
<dbReference type="Gramene" id="OIT38659">
    <property type="protein sequence ID" value="OIT38659"/>
    <property type="gene ID" value="A4A49_25332"/>
</dbReference>
<feature type="compositionally biased region" description="Polar residues" evidence="1">
    <location>
        <begin position="89"/>
        <end position="101"/>
    </location>
</feature>
<dbReference type="EMBL" id="MJEQ01000184">
    <property type="protein sequence ID" value="OIT38659.1"/>
    <property type="molecule type" value="Genomic_DNA"/>
</dbReference>
<comment type="caution">
    <text evidence="2">The sequence shown here is derived from an EMBL/GenBank/DDBJ whole genome shotgun (WGS) entry which is preliminary data.</text>
</comment>
<evidence type="ECO:0000313" key="2">
    <source>
        <dbReference type="EMBL" id="OIT38659.1"/>
    </source>
</evidence>
<reference evidence="2" key="1">
    <citation type="submission" date="2016-11" db="EMBL/GenBank/DDBJ databases">
        <title>The genome of Nicotiana attenuata.</title>
        <authorList>
            <person name="Xu S."/>
            <person name="Brockmoeller T."/>
            <person name="Gaquerel E."/>
            <person name="Navarro A."/>
            <person name="Kuhl H."/>
            <person name="Gase K."/>
            <person name="Ling Z."/>
            <person name="Zhou W."/>
            <person name="Kreitzer C."/>
            <person name="Stanke M."/>
            <person name="Tang H."/>
            <person name="Lyons E."/>
            <person name="Pandey P."/>
            <person name="Pandey S.P."/>
            <person name="Timmermann B."/>
            <person name="Baldwin I.T."/>
        </authorList>
    </citation>
    <scope>NUCLEOTIDE SEQUENCE [LARGE SCALE GENOMIC DNA]</scope>
    <source>
        <strain evidence="2">UT</strain>
    </source>
</reference>
<proteinExistence type="predicted"/>
<dbReference type="SMR" id="A0A314LCB1"/>
<feature type="compositionally biased region" description="Pro residues" evidence="1">
    <location>
        <begin position="116"/>
        <end position="130"/>
    </location>
</feature>
<feature type="region of interest" description="Disordered" evidence="1">
    <location>
        <begin position="87"/>
        <end position="138"/>
    </location>
</feature>